<dbReference type="AlphaFoldDB" id="V9HLQ8"/>
<dbReference type="EMBL" id="ADCY02000044">
    <property type="protein sequence ID" value="EFG30563.1"/>
    <property type="molecule type" value="Genomic_DNA"/>
</dbReference>
<evidence type="ECO:0000313" key="2">
    <source>
        <dbReference type="Proteomes" id="UP000017813"/>
    </source>
</evidence>
<sequence>MNSKEAQNDWERMIAKSLESRLCGFGATEEEAQSALHLLDFDDIRLLLSCSDDELRSKFAYLY</sequence>
<gene>
    <name evidence="1" type="ORF">HMPREF9021_01532</name>
</gene>
<dbReference type="KEGG" id="smur:BWP33_11260"/>
<keyword evidence="2" id="KW-1185">Reference proteome</keyword>
<accession>V9HLQ8</accession>
<dbReference type="Proteomes" id="UP000017813">
    <property type="component" value="Unassembled WGS sequence"/>
</dbReference>
<protein>
    <submittedName>
        <fullName evidence="1">Uncharacterized protein</fullName>
    </submittedName>
</protein>
<organism evidence="1 2">
    <name type="scientific">Simonsiella muelleri ATCC 29453</name>
    <dbReference type="NCBI Taxonomy" id="641147"/>
    <lineage>
        <taxon>Bacteria</taxon>
        <taxon>Pseudomonadati</taxon>
        <taxon>Pseudomonadota</taxon>
        <taxon>Betaproteobacteria</taxon>
        <taxon>Neisseriales</taxon>
        <taxon>Neisseriaceae</taxon>
        <taxon>Simonsiella</taxon>
    </lineage>
</organism>
<dbReference type="eggNOG" id="ENOG5033KNU">
    <property type="taxonomic scope" value="Bacteria"/>
</dbReference>
<dbReference type="STRING" id="641147.HMPREF9021_01532"/>
<reference evidence="1 2" key="1">
    <citation type="submission" date="2010-03" db="EMBL/GenBank/DDBJ databases">
        <authorList>
            <consortium name="The Broad Institute Genome Sequencing Platform"/>
            <person name="Ward D."/>
            <person name="Earl A."/>
            <person name="Feldgarden M."/>
            <person name="Gevers D."/>
            <person name="Young S."/>
            <person name="Zeng Q."/>
            <person name="Koehrsen M."/>
            <person name="Alvarado L."/>
            <person name="Berlin A.M."/>
            <person name="Borenstein D."/>
            <person name="Chapman S.B."/>
            <person name="Chen Z."/>
            <person name="Engels R."/>
            <person name="Freedman E."/>
            <person name="Gellesch M."/>
            <person name="Goldberg J."/>
            <person name="Griggs A."/>
            <person name="Gujja S."/>
            <person name="Heilman E.R."/>
            <person name="Heiman D.I."/>
            <person name="Hepburn T.A."/>
            <person name="Howarth C."/>
            <person name="Jen D."/>
            <person name="Larson L."/>
            <person name="Mehta T."/>
            <person name="Park D."/>
            <person name="Pearson M."/>
            <person name="Richards J."/>
            <person name="Roberts A."/>
            <person name="Saif S."/>
            <person name="Shea T.D."/>
            <person name="Shenoy N."/>
            <person name="Sisk P."/>
            <person name="Stolte C."/>
            <person name="Sykes S.N."/>
            <person name="Walk T."/>
            <person name="White J."/>
            <person name="Yandava C."/>
            <person name="Izard J."/>
            <person name="Baranova O.V."/>
            <person name="Blanton J.M."/>
            <person name="Tanner A.C."/>
            <person name="Dewhirst F."/>
            <person name="Haas B."/>
            <person name="Nusbaum C."/>
            <person name="Birren B."/>
        </authorList>
    </citation>
    <scope>NUCLEOTIDE SEQUENCE [LARGE SCALE GENOMIC DNA]</scope>
    <source>
        <strain evidence="1 2">ATCC 29453</strain>
    </source>
</reference>
<evidence type="ECO:0000313" key="1">
    <source>
        <dbReference type="EMBL" id="EFG30563.1"/>
    </source>
</evidence>
<comment type="caution">
    <text evidence="1">The sequence shown here is derived from an EMBL/GenBank/DDBJ whole genome shotgun (WGS) entry which is preliminary data.</text>
</comment>
<dbReference type="HOGENOM" id="CLU_2883482_0_0_4"/>
<proteinExistence type="predicted"/>
<dbReference type="RefSeq" id="WP_002642376.1">
    <property type="nucleotide sequence ID" value="NZ_CP019448.1"/>
</dbReference>
<name>V9HLQ8_9NEIS</name>
<reference evidence="1 2" key="2">
    <citation type="submission" date="2011-10" db="EMBL/GenBank/DDBJ databases">
        <title>The Genome Sequence of Simonsiella muelleri ATCC 29453.</title>
        <authorList>
            <consortium name="The Broad Institute Genome Sequencing Platform"/>
            <consortium name="The Broad Institute Genome Sequencing Center for Infectious Disease"/>
            <person name="Earl A."/>
            <person name="Ward D."/>
            <person name="Feldgarden M."/>
            <person name="Gevers D."/>
            <person name="Izard J."/>
            <person name="Baranova O.V."/>
            <person name="Blanton J.M."/>
            <person name="Tanner A.C."/>
            <person name="Dewhirst F."/>
            <person name="Young S.K."/>
            <person name="Zeng Q."/>
            <person name="Gargeya S."/>
            <person name="Fitzgerald M."/>
            <person name="Haas B."/>
            <person name="Abouelleil A."/>
            <person name="Alvarado L."/>
            <person name="Arachchi H.M."/>
            <person name="Berlin A."/>
            <person name="Brown A."/>
            <person name="Chapman S.B."/>
            <person name="Chen Z."/>
            <person name="Dunbar C."/>
            <person name="Freedman E."/>
            <person name="Gearin G."/>
            <person name="Goldberg J."/>
            <person name="Griggs A."/>
            <person name="Gujja S."/>
            <person name="Heiman D."/>
            <person name="Howarth C."/>
            <person name="Larson L."/>
            <person name="Lui A."/>
            <person name="MacDonald P.J.P."/>
            <person name="Montmayeur A."/>
            <person name="Murphy C."/>
            <person name="Neiman D."/>
            <person name="Pearson M."/>
            <person name="Priest M."/>
            <person name="Roberts A."/>
            <person name="Saif S."/>
            <person name="Shea T."/>
            <person name="Shenoy N."/>
            <person name="Sisk P."/>
            <person name="Stolte C."/>
            <person name="Sykes S."/>
            <person name="Wortman J."/>
            <person name="Nusbaum C."/>
            <person name="Birren B."/>
        </authorList>
    </citation>
    <scope>NUCLEOTIDE SEQUENCE [LARGE SCALE GENOMIC DNA]</scope>
    <source>
        <strain evidence="1 2">ATCC 29453</strain>
    </source>
</reference>